<comment type="similarity">
    <text evidence="3 6">Belongs to the peptidase S26 family.</text>
</comment>
<name>A0ABZ2Y4S9_9FIRM</name>
<dbReference type="PRINTS" id="PR00727">
    <property type="entry name" value="LEADERPTASE"/>
</dbReference>
<dbReference type="InterPro" id="IPR036286">
    <property type="entry name" value="LexA/Signal_pep-like_sf"/>
</dbReference>
<comment type="catalytic activity">
    <reaction evidence="1 6">
        <text>Cleavage of hydrophobic, N-terminal signal or leader sequences from secreted and periplasmic proteins.</text>
        <dbReference type="EC" id="3.4.21.89"/>
    </reaction>
</comment>
<keyword evidence="9" id="KW-1185">Reference proteome</keyword>
<dbReference type="RefSeq" id="WP_341877317.1">
    <property type="nucleotide sequence ID" value="NZ_CP121687.1"/>
</dbReference>
<dbReference type="PROSITE" id="PS00761">
    <property type="entry name" value="SPASE_I_3"/>
    <property type="match status" value="1"/>
</dbReference>
<proteinExistence type="inferred from homology"/>
<evidence type="ECO:0000256" key="4">
    <source>
        <dbReference type="ARBA" id="ARBA00013208"/>
    </source>
</evidence>
<dbReference type="Proteomes" id="UP001486565">
    <property type="component" value="Chromosome"/>
</dbReference>
<feature type="domain" description="Peptidase S26" evidence="7">
    <location>
        <begin position="16"/>
        <end position="169"/>
    </location>
</feature>
<evidence type="ECO:0000259" key="7">
    <source>
        <dbReference type="Pfam" id="PF10502"/>
    </source>
</evidence>
<dbReference type="PROSITE" id="PS00760">
    <property type="entry name" value="SPASE_I_2"/>
    <property type="match status" value="1"/>
</dbReference>
<dbReference type="CDD" id="cd06530">
    <property type="entry name" value="S26_SPase_I"/>
    <property type="match status" value="1"/>
</dbReference>
<accession>A0ABZ2Y4S9</accession>
<sequence length="178" mass="20227">MEEKNDSFNLAQEALSWGKDILIAIVIALLIRQFVLAHTVIPSGSMIPTIQINDHVIVNKLSYYFTEPKRGDIVVFHEDIDLIKRVIGLPGEVIDLKDGKVFIDGKPLEEDYLNEPMDTNIKGILDYPFKIPEDSYFVMGDNRNVSQDSRYIGPISKDKIFAKAGLRIWPLKSFGFLE</sequence>
<dbReference type="EMBL" id="CP121687">
    <property type="protein sequence ID" value="WZL70353.1"/>
    <property type="molecule type" value="Genomic_DNA"/>
</dbReference>
<protein>
    <recommendedName>
        <fullName evidence="4 6">Signal peptidase I</fullName>
        <ecNumber evidence="4 6">3.4.21.89</ecNumber>
    </recommendedName>
</protein>
<evidence type="ECO:0000256" key="5">
    <source>
        <dbReference type="ARBA" id="ARBA00022801"/>
    </source>
</evidence>
<dbReference type="InterPro" id="IPR019533">
    <property type="entry name" value="Peptidase_S26"/>
</dbReference>
<keyword evidence="6" id="KW-0472">Membrane</keyword>
<dbReference type="NCBIfam" id="TIGR02227">
    <property type="entry name" value="sigpep_I_bact"/>
    <property type="match status" value="1"/>
</dbReference>
<evidence type="ECO:0000256" key="1">
    <source>
        <dbReference type="ARBA" id="ARBA00000677"/>
    </source>
</evidence>
<keyword evidence="6" id="KW-1133">Transmembrane helix</keyword>
<dbReference type="InterPro" id="IPR019758">
    <property type="entry name" value="Pept_S26A_signal_pept_1_CS"/>
</dbReference>
<gene>
    <name evidence="8" type="primary">lepB</name>
    <name evidence="8" type="ORF">QBE51_02145</name>
</gene>
<comment type="subcellular location">
    <subcellularLocation>
        <location evidence="2">Cell membrane</location>
        <topology evidence="2">Single-pass type II membrane protein</topology>
    </subcellularLocation>
    <subcellularLocation>
        <location evidence="6">Membrane</location>
        <topology evidence="6">Single-pass type II membrane protein</topology>
    </subcellularLocation>
</comment>
<dbReference type="SUPFAM" id="SSF51306">
    <property type="entry name" value="LexA/Signal peptidase"/>
    <property type="match status" value="1"/>
</dbReference>
<evidence type="ECO:0000256" key="2">
    <source>
        <dbReference type="ARBA" id="ARBA00004401"/>
    </source>
</evidence>
<dbReference type="Pfam" id="PF10502">
    <property type="entry name" value="Peptidase_S26"/>
    <property type="match status" value="1"/>
</dbReference>
<evidence type="ECO:0000313" key="9">
    <source>
        <dbReference type="Proteomes" id="UP001486565"/>
    </source>
</evidence>
<keyword evidence="6" id="KW-0645">Protease</keyword>
<keyword evidence="5 6" id="KW-0378">Hydrolase</keyword>
<dbReference type="PANTHER" id="PTHR43390">
    <property type="entry name" value="SIGNAL PEPTIDASE I"/>
    <property type="match status" value="1"/>
</dbReference>
<dbReference type="EC" id="3.4.21.89" evidence="4 6"/>
<dbReference type="Gene3D" id="2.10.109.10">
    <property type="entry name" value="Umud Fragment, subunit A"/>
    <property type="match status" value="1"/>
</dbReference>
<dbReference type="GO" id="GO:0009003">
    <property type="term" value="F:signal peptidase activity"/>
    <property type="evidence" value="ECO:0007669"/>
    <property type="project" value="UniProtKB-EC"/>
</dbReference>
<dbReference type="PANTHER" id="PTHR43390:SF1">
    <property type="entry name" value="CHLOROPLAST PROCESSING PEPTIDASE"/>
    <property type="match status" value="1"/>
</dbReference>
<evidence type="ECO:0000256" key="3">
    <source>
        <dbReference type="ARBA" id="ARBA00009370"/>
    </source>
</evidence>
<evidence type="ECO:0000256" key="6">
    <source>
        <dbReference type="RuleBase" id="RU362042"/>
    </source>
</evidence>
<dbReference type="InterPro" id="IPR019757">
    <property type="entry name" value="Pept_S26A_signal_pept_1_Lys-AS"/>
</dbReference>
<reference evidence="8 9" key="1">
    <citation type="submission" date="2023-03" db="EMBL/GenBank/DDBJ databases">
        <title>Novel Species.</title>
        <authorList>
            <person name="Ma S."/>
        </authorList>
    </citation>
    <scope>NUCLEOTIDE SEQUENCE [LARGE SCALE GENOMIC DNA]</scope>
    <source>
        <strain evidence="8 9">LIND6LT2</strain>
    </source>
</reference>
<feature type="transmembrane region" description="Helical" evidence="6">
    <location>
        <begin position="21"/>
        <end position="41"/>
    </location>
</feature>
<keyword evidence="6" id="KW-0812">Transmembrane</keyword>
<organism evidence="8 9">
    <name type="scientific">Defluviitalea saccharophila</name>
    <dbReference type="NCBI Taxonomy" id="879970"/>
    <lineage>
        <taxon>Bacteria</taxon>
        <taxon>Bacillati</taxon>
        <taxon>Bacillota</taxon>
        <taxon>Clostridia</taxon>
        <taxon>Lachnospirales</taxon>
        <taxon>Defluviitaleaceae</taxon>
        <taxon>Defluviitalea</taxon>
    </lineage>
</organism>
<evidence type="ECO:0000313" key="8">
    <source>
        <dbReference type="EMBL" id="WZL70353.1"/>
    </source>
</evidence>
<dbReference type="InterPro" id="IPR000223">
    <property type="entry name" value="Pept_S26A_signal_pept_1"/>
</dbReference>